<evidence type="ECO:0000259" key="2">
    <source>
        <dbReference type="Pfam" id="PF13485"/>
    </source>
</evidence>
<dbReference type="STRING" id="926569.ANT_19940"/>
<dbReference type="HOGENOM" id="CLU_691958_0_0_0"/>
<sequence>MKENRLFHGKSIFLVVLLLILIKANPGWAQSGITFENVAAIPEFGKSITFQATIRSETPLESVLLVLQGNQKQPEIFPMSLSETGEVIYRLETSARKIRPFTRLEYQFRVRLQNGREILSPMYSVRYEDTRFPWETTTNDSITVYWYERAPDFGQTALNVAEEGLRSAQRLLPVPLQSPITIYIYNSSQDIREVLQSSSPWIAGHAAPEDNLILVSIVQGLEERLELERQIPHEIMHILQLQYLGEKISQQPIWLIEGLASVSELYPNPNYLQALEQSAIENRLLPLTSLCTAFPRDASGAFLAYAESDSFVRYLYRSFGATGLQNLMTQYHDGMGCEQGFEKAFTYSLTQMESRWKQEELRVSPEALVFRNLSPYLVIILVLFGATAAAVILAKVRG</sequence>
<keyword evidence="1" id="KW-0472">Membrane</keyword>
<proteinExistence type="predicted"/>
<dbReference type="eggNOG" id="COG0308">
    <property type="taxonomic scope" value="Bacteria"/>
</dbReference>
<dbReference type="Pfam" id="PF13485">
    <property type="entry name" value="Peptidase_MA_2"/>
    <property type="match status" value="1"/>
</dbReference>
<name>E8N6F6_ANATU</name>
<dbReference type="KEGG" id="atm:ANT_19940"/>
<evidence type="ECO:0000256" key="1">
    <source>
        <dbReference type="SAM" id="Phobius"/>
    </source>
</evidence>
<organism evidence="3 4">
    <name type="scientific">Anaerolinea thermophila (strain DSM 14523 / JCM 11388 / NBRC 100420 / UNI-1)</name>
    <dbReference type="NCBI Taxonomy" id="926569"/>
    <lineage>
        <taxon>Bacteria</taxon>
        <taxon>Bacillati</taxon>
        <taxon>Chloroflexota</taxon>
        <taxon>Anaerolineae</taxon>
        <taxon>Anaerolineales</taxon>
        <taxon>Anaerolineaceae</taxon>
        <taxon>Anaerolinea</taxon>
    </lineage>
</organism>
<gene>
    <name evidence="3" type="ordered locus">ANT_19940</name>
</gene>
<evidence type="ECO:0000313" key="4">
    <source>
        <dbReference type="Proteomes" id="UP000008922"/>
    </source>
</evidence>
<dbReference type="Proteomes" id="UP000008922">
    <property type="component" value="Chromosome"/>
</dbReference>
<feature type="domain" description="Peptidase MA-like" evidence="2">
    <location>
        <begin position="163"/>
        <end position="358"/>
    </location>
</feature>
<feature type="transmembrane region" description="Helical" evidence="1">
    <location>
        <begin position="373"/>
        <end position="394"/>
    </location>
</feature>
<dbReference type="RefSeq" id="WP_013560391.1">
    <property type="nucleotide sequence ID" value="NC_014960.1"/>
</dbReference>
<dbReference type="AlphaFoldDB" id="E8N6F6"/>
<reference evidence="3 4" key="1">
    <citation type="submission" date="2010-12" db="EMBL/GenBank/DDBJ databases">
        <title>Whole genome sequence of Anaerolinea thermophila UNI-1.</title>
        <authorList>
            <person name="Narita-Yamada S."/>
            <person name="Kishi E."/>
            <person name="Watanabe Y."/>
            <person name="Takasaki K."/>
            <person name="Ankai A."/>
            <person name="Oguchi A."/>
            <person name="Fukui S."/>
            <person name="Takahashi M."/>
            <person name="Yashiro I."/>
            <person name="Hosoyama A."/>
            <person name="Sekiguchi Y."/>
            <person name="Hanada S."/>
            <person name="Fujita N."/>
        </authorList>
    </citation>
    <scope>NUCLEOTIDE SEQUENCE [LARGE SCALE GENOMIC DNA]</scope>
    <source>
        <strain evidence="4">DSM 14523 / JCM 11388 / NBRC 100420 / UNI-1</strain>
    </source>
</reference>
<evidence type="ECO:0000313" key="3">
    <source>
        <dbReference type="EMBL" id="BAJ64020.1"/>
    </source>
</evidence>
<protein>
    <recommendedName>
        <fullName evidence="2">Peptidase MA-like domain-containing protein</fullName>
    </recommendedName>
</protein>
<dbReference type="InParanoid" id="E8N6F6"/>
<dbReference type="EMBL" id="AP012029">
    <property type="protein sequence ID" value="BAJ64020.1"/>
    <property type="molecule type" value="Genomic_DNA"/>
</dbReference>
<dbReference type="InterPro" id="IPR039568">
    <property type="entry name" value="Peptidase_MA-like_dom"/>
</dbReference>
<keyword evidence="1" id="KW-1133">Transmembrane helix</keyword>
<keyword evidence="1" id="KW-0812">Transmembrane</keyword>
<keyword evidence="4" id="KW-1185">Reference proteome</keyword>
<accession>E8N6F6</accession>
<dbReference type="OrthoDB" id="166074at2"/>